<protein>
    <submittedName>
        <fullName evidence="1">Uncharacterized protein (DUF2267 family)</fullName>
    </submittedName>
</protein>
<dbReference type="Proteomes" id="UP000588647">
    <property type="component" value="Unassembled WGS sequence"/>
</dbReference>
<accession>A0A7W6HBY9</accession>
<dbReference type="RefSeq" id="WP_183206616.1">
    <property type="nucleotide sequence ID" value="NZ_JAAAMM010000001.1"/>
</dbReference>
<gene>
    <name evidence="1" type="ORF">GGR03_001175</name>
</gene>
<dbReference type="Gene3D" id="1.10.490.110">
    <property type="entry name" value="Uncharacterized conserved protein DUF2267"/>
    <property type="match status" value="1"/>
</dbReference>
<dbReference type="EMBL" id="JACIEM010000001">
    <property type="protein sequence ID" value="MBB4002128.1"/>
    <property type="molecule type" value="Genomic_DNA"/>
</dbReference>
<reference evidence="1 2" key="1">
    <citation type="submission" date="2020-08" db="EMBL/GenBank/DDBJ databases">
        <title>Genomic Encyclopedia of Type Strains, Phase IV (KMG-IV): sequencing the most valuable type-strain genomes for metagenomic binning, comparative biology and taxonomic classification.</title>
        <authorList>
            <person name="Goeker M."/>
        </authorList>
    </citation>
    <scope>NUCLEOTIDE SEQUENCE [LARGE SCALE GENOMIC DNA]</scope>
    <source>
        <strain evidence="1 2">DSM 103570</strain>
    </source>
</reference>
<dbReference type="InterPro" id="IPR018727">
    <property type="entry name" value="DUF2267"/>
</dbReference>
<name>A0A7W6HBY9_9HYPH</name>
<evidence type="ECO:0000313" key="1">
    <source>
        <dbReference type="EMBL" id="MBB4002128.1"/>
    </source>
</evidence>
<dbReference type="Pfam" id="PF10025">
    <property type="entry name" value="DUF2267"/>
    <property type="match status" value="1"/>
</dbReference>
<dbReference type="AlphaFoldDB" id="A0A7W6HBY9"/>
<keyword evidence="2" id="KW-1185">Reference proteome</keyword>
<organism evidence="1 2">
    <name type="scientific">Aurantimonas endophytica</name>
    <dbReference type="NCBI Taxonomy" id="1522175"/>
    <lineage>
        <taxon>Bacteria</taxon>
        <taxon>Pseudomonadati</taxon>
        <taxon>Pseudomonadota</taxon>
        <taxon>Alphaproteobacteria</taxon>
        <taxon>Hyphomicrobiales</taxon>
        <taxon>Aurantimonadaceae</taxon>
        <taxon>Aurantimonas</taxon>
    </lineage>
</organism>
<sequence length="144" mass="16628">MSHTTISTFTQSAQQAQHWVNELSEDLGWTSERNTYRLLRAVLHALRDWLTLEEVADLSAQLPMLIRGMLFENWRPSLIWQVTDRSKDDFTMRVEKEFGNEALGDPDKAVAAVFRLIDKHISPGEARQVRGELRKSLQGLWPSH</sequence>
<proteinExistence type="predicted"/>
<dbReference type="InterPro" id="IPR038282">
    <property type="entry name" value="DUF2267_sf"/>
</dbReference>
<comment type="caution">
    <text evidence="1">The sequence shown here is derived from an EMBL/GenBank/DDBJ whole genome shotgun (WGS) entry which is preliminary data.</text>
</comment>
<evidence type="ECO:0000313" key="2">
    <source>
        <dbReference type="Proteomes" id="UP000588647"/>
    </source>
</evidence>